<comment type="pathway">
    <text evidence="3">Hormone biosynthesis.</text>
</comment>
<evidence type="ECO:0000256" key="17">
    <source>
        <dbReference type="ARBA" id="ARBA00030944"/>
    </source>
</evidence>
<comment type="subcellular location">
    <subcellularLocation>
        <location evidence="2">Membrane</location>
    </subcellularLocation>
</comment>
<dbReference type="InterPro" id="IPR045605">
    <property type="entry name" value="KshA-like_C"/>
</dbReference>
<keyword evidence="4" id="KW-0812">Transmembrane</keyword>
<dbReference type="GO" id="GO:0008203">
    <property type="term" value="P:cholesterol metabolic process"/>
    <property type="evidence" value="ECO:0007669"/>
    <property type="project" value="InterPro"/>
</dbReference>
<evidence type="ECO:0000256" key="12">
    <source>
        <dbReference type="ARBA" id="ARBA00023136"/>
    </source>
</evidence>
<dbReference type="Gene3D" id="3.90.380.10">
    <property type="entry name" value="Naphthalene 1,2-dioxygenase Alpha Subunit, Chain A, domain 1"/>
    <property type="match status" value="1"/>
</dbReference>
<dbReference type="Proteomes" id="UP000655044">
    <property type="component" value="Unassembled WGS sequence"/>
</dbReference>
<dbReference type="GO" id="GO:0046872">
    <property type="term" value="F:metal ion binding"/>
    <property type="evidence" value="ECO:0007669"/>
    <property type="project" value="UniProtKB-KW"/>
</dbReference>
<keyword evidence="7" id="KW-0442">Lipid degradation</keyword>
<organism evidence="22 23">
    <name type="scientific">Planobispora rosea</name>
    <dbReference type="NCBI Taxonomy" id="35762"/>
    <lineage>
        <taxon>Bacteria</taxon>
        <taxon>Bacillati</taxon>
        <taxon>Actinomycetota</taxon>
        <taxon>Actinomycetes</taxon>
        <taxon>Streptosporangiales</taxon>
        <taxon>Streptosporangiaceae</taxon>
        <taxon>Planobispora</taxon>
    </lineage>
</organism>
<keyword evidence="13" id="KW-0753">Steroid metabolism</keyword>
<keyword evidence="5" id="KW-0001">2Fe-2S</keyword>
<dbReference type="GO" id="GO:0016042">
    <property type="term" value="P:lipid catabolic process"/>
    <property type="evidence" value="ECO:0007669"/>
    <property type="project" value="UniProtKB-KW"/>
</dbReference>
<keyword evidence="9" id="KW-0560">Oxidoreductase</keyword>
<comment type="pathway">
    <text evidence="14">Steroid hormone biosynthesis; dafachronic acid biosynthesis.</text>
</comment>
<evidence type="ECO:0000256" key="11">
    <source>
        <dbReference type="ARBA" id="ARBA00023014"/>
    </source>
</evidence>
<dbReference type="InterPro" id="IPR036922">
    <property type="entry name" value="Rieske_2Fe-2S_sf"/>
</dbReference>
<protein>
    <recommendedName>
        <fullName evidence="16">cholesterol 7-desaturase</fullName>
        <ecNumber evidence="16">1.14.19.21</ecNumber>
    </recommendedName>
    <alternativeName>
        <fullName evidence="17">Rieske-type oxygenase</fullName>
    </alternativeName>
</protein>
<evidence type="ECO:0000256" key="9">
    <source>
        <dbReference type="ARBA" id="ARBA00023002"/>
    </source>
</evidence>
<dbReference type="PROSITE" id="PS51296">
    <property type="entry name" value="RIESKE"/>
    <property type="match status" value="1"/>
</dbReference>
<evidence type="ECO:0000256" key="3">
    <source>
        <dbReference type="ARBA" id="ARBA00004972"/>
    </source>
</evidence>
<keyword evidence="11" id="KW-0411">Iron-sulfur</keyword>
<keyword evidence="10" id="KW-0408">Iron</keyword>
<dbReference type="OrthoDB" id="5243643at2"/>
<comment type="similarity">
    <text evidence="15">Belongs to the cholesterol 7-desaturase family.</text>
</comment>
<dbReference type="RefSeq" id="WP_068926300.1">
    <property type="nucleotide sequence ID" value="NZ_BMQP01000038.1"/>
</dbReference>
<reference evidence="22" key="1">
    <citation type="submission" date="2021-01" db="EMBL/GenBank/DDBJ databases">
        <title>Whole genome shotgun sequence of Planobispora rosea NBRC 15558.</title>
        <authorList>
            <person name="Komaki H."/>
            <person name="Tamura T."/>
        </authorList>
    </citation>
    <scope>NUCLEOTIDE SEQUENCE</scope>
    <source>
        <strain evidence="22">NBRC 15558</strain>
    </source>
</reference>
<feature type="domain" description="Rieske" evidence="21">
    <location>
        <begin position="10"/>
        <end position="101"/>
    </location>
</feature>
<dbReference type="PANTHER" id="PTHR21266">
    <property type="entry name" value="IRON-SULFUR DOMAIN CONTAINING PROTEIN"/>
    <property type="match status" value="1"/>
</dbReference>
<dbReference type="Pfam" id="PF19298">
    <property type="entry name" value="KshA_C"/>
    <property type="match status" value="1"/>
</dbReference>
<evidence type="ECO:0000256" key="1">
    <source>
        <dbReference type="ARBA" id="ARBA00001962"/>
    </source>
</evidence>
<dbReference type="GO" id="GO:0051537">
    <property type="term" value="F:2 iron, 2 sulfur cluster binding"/>
    <property type="evidence" value="ECO:0007669"/>
    <property type="project" value="UniProtKB-KW"/>
</dbReference>
<evidence type="ECO:0000256" key="16">
    <source>
        <dbReference type="ARBA" id="ARBA00026095"/>
    </source>
</evidence>
<dbReference type="GO" id="GO:0004497">
    <property type="term" value="F:monooxygenase activity"/>
    <property type="evidence" value="ECO:0007669"/>
    <property type="project" value="UniProtKB-ARBA"/>
</dbReference>
<evidence type="ECO:0000256" key="5">
    <source>
        <dbReference type="ARBA" id="ARBA00022714"/>
    </source>
</evidence>
<evidence type="ECO:0000256" key="4">
    <source>
        <dbReference type="ARBA" id="ARBA00022692"/>
    </source>
</evidence>
<dbReference type="GO" id="GO:0005737">
    <property type="term" value="C:cytoplasm"/>
    <property type="evidence" value="ECO:0007669"/>
    <property type="project" value="TreeGrafter"/>
</dbReference>
<dbReference type="SUPFAM" id="SSF55961">
    <property type="entry name" value="Bet v1-like"/>
    <property type="match status" value="1"/>
</dbReference>
<dbReference type="GO" id="GO:0170056">
    <property type="term" value="F:cholesterol 7-desaturase [NAD(P)H] activity"/>
    <property type="evidence" value="ECO:0007669"/>
    <property type="project" value="UniProtKB-EC"/>
</dbReference>
<dbReference type="PANTHER" id="PTHR21266:SF32">
    <property type="entry name" value="CHOLESTEROL 7-DESATURASE NVD"/>
    <property type="match status" value="1"/>
</dbReference>
<comment type="cofactor">
    <cofactor evidence="1">
        <name>Fe cation</name>
        <dbReference type="ChEBI" id="CHEBI:24875"/>
    </cofactor>
</comment>
<keyword evidence="8" id="KW-1133">Transmembrane helix</keyword>
<evidence type="ECO:0000313" key="22">
    <source>
        <dbReference type="EMBL" id="GIH87281.1"/>
    </source>
</evidence>
<evidence type="ECO:0000256" key="7">
    <source>
        <dbReference type="ARBA" id="ARBA00022963"/>
    </source>
</evidence>
<keyword evidence="13" id="KW-0443">Lipid metabolism</keyword>
<dbReference type="AlphaFoldDB" id="A0A8J3S2J5"/>
<dbReference type="InterPro" id="IPR050584">
    <property type="entry name" value="Cholesterol_7-desaturase"/>
</dbReference>
<evidence type="ECO:0000313" key="23">
    <source>
        <dbReference type="Proteomes" id="UP000655044"/>
    </source>
</evidence>
<evidence type="ECO:0000256" key="6">
    <source>
        <dbReference type="ARBA" id="ARBA00022723"/>
    </source>
</evidence>
<gene>
    <name evidence="22" type="ORF">Pro02_56890</name>
</gene>
<evidence type="ECO:0000256" key="14">
    <source>
        <dbReference type="ARBA" id="ARBA00025712"/>
    </source>
</evidence>
<comment type="caution">
    <text evidence="22">The sequence shown here is derived from an EMBL/GenBank/DDBJ whole genome shotgun (WGS) entry which is preliminary data.</text>
</comment>
<sequence length="292" mass="31429">MTTSKPHTGWYLLCFDSELSGELTPYALGDRRLVVVRDGASVRVFDAICPHRGADLGYGGVYCGDAILCPFHGKRIALGAGDRRWSVAEHRVIRSGEAIFVRLGDDDRGFSSAVPSVTANRPLHAALTVEIAVDPEWVVENAFDTEHFPTVHGVPRISGMAVRTGAGGELSVEATFHTLGGPTWQRRVADTRFHATAFSPTVVATEIGAPGSEHVVITTTTPRPGGCVARVAIGVRDDQLAILDMLIAGSKTAFQQDIPIWEHLDPRAPQNYDGGDEAVVAFRRFVAEFGEA</sequence>
<evidence type="ECO:0000256" key="18">
    <source>
        <dbReference type="ARBA" id="ARBA00046982"/>
    </source>
</evidence>
<dbReference type="Pfam" id="PF00355">
    <property type="entry name" value="Rieske"/>
    <property type="match status" value="1"/>
</dbReference>
<comment type="subunit">
    <text evidence="18">Homotrimer. The two-component system 3-ketosteroid-9-alpha-monooxygenase is composed of an oxygenase component KshA and a reductase component KshB.</text>
</comment>
<dbReference type="InterPro" id="IPR017941">
    <property type="entry name" value="Rieske_2Fe-2S"/>
</dbReference>
<dbReference type="GO" id="GO:0016020">
    <property type="term" value="C:membrane"/>
    <property type="evidence" value="ECO:0007669"/>
    <property type="project" value="UniProtKB-SubCell"/>
</dbReference>
<keyword evidence="12" id="KW-0472">Membrane</keyword>
<dbReference type="EMBL" id="BOOI01000057">
    <property type="protein sequence ID" value="GIH87281.1"/>
    <property type="molecule type" value="Genomic_DNA"/>
</dbReference>
<dbReference type="EC" id="1.14.19.21" evidence="16"/>
<proteinExistence type="inferred from homology"/>
<comment type="catalytic activity">
    <reaction evidence="20">
        <text>cholesterol + NADPH + O2 + H(+) = 7-dehydrocholesterol + NADP(+) + 2 H2O</text>
        <dbReference type="Rhea" id="RHEA:45024"/>
        <dbReference type="ChEBI" id="CHEBI:15377"/>
        <dbReference type="ChEBI" id="CHEBI:15378"/>
        <dbReference type="ChEBI" id="CHEBI:15379"/>
        <dbReference type="ChEBI" id="CHEBI:16113"/>
        <dbReference type="ChEBI" id="CHEBI:17759"/>
        <dbReference type="ChEBI" id="CHEBI:57783"/>
        <dbReference type="ChEBI" id="CHEBI:58349"/>
        <dbReference type="EC" id="1.14.19.21"/>
    </reaction>
    <physiologicalReaction direction="left-to-right" evidence="20">
        <dbReference type="Rhea" id="RHEA:45025"/>
    </physiologicalReaction>
</comment>
<evidence type="ECO:0000256" key="8">
    <source>
        <dbReference type="ARBA" id="ARBA00022989"/>
    </source>
</evidence>
<evidence type="ECO:0000256" key="13">
    <source>
        <dbReference type="ARBA" id="ARBA00023221"/>
    </source>
</evidence>
<name>A0A8J3S2J5_PLARO</name>
<keyword evidence="23" id="KW-1185">Reference proteome</keyword>
<evidence type="ECO:0000259" key="21">
    <source>
        <dbReference type="PROSITE" id="PS51296"/>
    </source>
</evidence>
<evidence type="ECO:0000256" key="19">
    <source>
        <dbReference type="ARBA" id="ARBA00047853"/>
    </source>
</evidence>
<dbReference type="Gene3D" id="2.102.10.10">
    <property type="entry name" value="Rieske [2Fe-2S] iron-sulphur domain"/>
    <property type="match status" value="1"/>
</dbReference>
<keyword evidence="6" id="KW-0479">Metal-binding</keyword>
<dbReference type="SUPFAM" id="SSF50022">
    <property type="entry name" value="ISP domain"/>
    <property type="match status" value="1"/>
</dbReference>
<evidence type="ECO:0000256" key="10">
    <source>
        <dbReference type="ARBA" id="ARBA00023004"/>
    </source>
</evidence>
<comment type="catalytic activity">
    <reaction evidence="19">
        <text>cholesterol + NADH + O2 + H(+) = 7-dehydrocholesterol + NAD(+) + 2 H2O</text>
        <dbReference type="Rhea" id="RHEA:51644"/>
        <dbReference type="ChEBI" id="CHEBI:15377"/>
        <dbReference type="ChEBI" id="CHEBI:15378"/>
        <dbReference type="ChEBI" id="CHEBI:15379"/>
        <dbReference type="ChEBI" id="CHEBI:16113"/>
        <dbReference type="ChEBI" id="CHEBI:17759"/>
        <dbReference type="ChEBI" id="CHEBI:57540"/>
        <dbReference type="ChEBI" id="CHEBI:57945"/>
        <dbReference type="EC" id="1.14.19.21"/>
    </reaction>
    <physiologicalReaction direction="left-to-right" evidence="19">
        <dbReference type="Rhea" id="RHEA:51645"/>
    </physiologicalReaction>
</comment>
<evidence type="ECO:0000256" key="20">
    <source>
        <dbReference type="ARBA" id="ARBA00049548"/>
    </source>
</evidence>
<evidence type="ECO:0000256" key="2">
    <source>
        <dbReference type="ARBA" id="ARBA00004370"/>
    </source>
</evidence>
<evidence type="ECO:0000256" key="15">
    <source>
        <dbReference type="ARBA" id="ARBA00025729"/>
    </source>
</evidence>
<accession>A0A8J3S2J5</accession>